<dbReference type="PROSITE" id="PS50867">
    <property type="entry name" value="PRE_SET"/>
    <property type="match status" value="1"/>
</dbReference>
<organism evidence="6 7">
    <name type="scientific">Ophiophagus hannah</name>
    <name type="common">King cobra</name>
    <name type="synonym">Naja hannah</name>
    <dbReference type="NCBI Taxonomy" id="8665"/>
    <lineage>
        <taxon>Eukaryota</taxon>
        <taxon>Metazoa</taxon>
        <taxon>Chordata</taxon>
        <taxon>Craniata</taxon>
        <taxon>Vertebrata</taxon>
        <taxon>Euteleostomi</taxon>
        <taxon>Lepidosauria</taxon>
        <taxon>Squamata</taxon>
        <taxon>Bifurcata</taxon>
        <taxon>Unidentata</taxon>
        <taxon>Episquamata</taxon>
        <taxon>Toxicofera</taxon>
        <taxon>Serpentes</taxon>
        <taxon>Colubroidea</taxon>
        <taxon>Elapidae</taxon>
        <taxon>Elapinae</taxon>
        <taxon>Ophiophagus</taxon>
    </lineage>
</organism>
<feature type="domain" description="Pre-SET" evidence="5">
    <location>
        <begin position="217"/>
        <end position="280"/>
    </location>
</feature>
<accession>V8NBA5</accession>
<dbReference type="GO" id="GO:0002039">
    <property type="term" value="F:p53 binding"/>
    <property type="evidence" value="ECO:0007669"/>
    <property type="project" value="InterPro"/>
</dbReference>
<dbReference type="PROSITE" id="PS50297">
    <property type="entry name" value="ANK_REP_REGION"/>
    <property type="match status" value="2"/>
</dbReference>
<dbReference type="SMART" id="SM00248">
    <property type="entry name" value="ANK"/>
    <property type="match status" value="5"/>
</dbReference>
<dbReference type="PRINTS" id="PR01415">
    <property type="entry name" value="ANKYRIN"/>
</dbReference>
<comment type="caution">
    <text evidence="6">The sequence shown here is derived from an EMBL/GenBank/DDBJ whole genome shotgun (WGS) entry which is preliminary data.</text>
</comment>
<dbReference type="Proteomes" id="UP000018936">
    <property type="component" value="Unassembled WGS sequence"/>
</dbReference>
<keyword evidence="4" id="KW-0040">ANK repeat</keyword>
<dbReference type="SUPFAM" id="SSF48403">
    <property type="entry name" value="Ankyrin repeat"/>
    <property type="match status" value="1"/>
</dbReference>
<dbReference type="Pfam" id="PF12796">
    <property type="entry name" value="Ank_2"/>
    <property type="match status" value="1"/>
</dbReference>
<feature type="repeat" description="ANK" evidence="4">
    <location>
        <begin position="87"/>
        <end position="119"/>
    </location>
</feature>
<dbReference type="SUPFAM" id="SSF82199">
    <property type="entry name" value="SET domain"/>
    <property type="match status" value="1"/>
</dbReference>
<feature type="repeat" description="ANK" evidence="4">
    <location>
        <begin position="53"/>
        <end position="77"/>
    </location>
</feature>
<keyword evidence="3" id="KW-0156">Chromatin regulator</keyword>
<dbReference type="Pfam" id="PF13637">
    <property type="entry name" value="Ank_4"/>
    <property type="match status" value="1"/>
</dbReference>
<dbReference type="Pfam" id="PF00023">
    <property type="entry name" value="Ank"/>
    <property type="match status" value="2"/>
</dbReference>
<gene>
    <name evidence="6" type="primary">EHMT2</name>
    <name evidence="6" type="ORF">L345_15424</name>
</gene>
<dbReference type="GO" id="GO:0000122">
    <property type="term" value="P:negative regulation of transcription by RNA polymerase II"/>
    <property type="evidence" value="ECO:0007669"/>
    <property type="project" value="TreeGrafter"/>
</dbReference>
<sequence length="282" mass="31362">MEICHVLLQAGANINTVDKLRRTPLMEAVANNHVELARYLVKRGGCVYTKEDDGSTCLHHAAKNGNVEMVSLLLSTGQVDVNAQDNGGWTPIIWAAEHKHIEVIRMLLTRGADVTLTDNEENICLHWASFTGSAEIAEVLLNAQCDLHAVNFHGDTPLHIAARESYHDCVLSIARSVKASLTVQCARNASSADDYKYISENCETSTMNIDRNITHLQHCTCQDDCSSSNCLCGQLSIRCWYDKDGRLLQEFNKIEPPLIFECNQACTCWRNCKNRVVQGGIK</sequence>
<dbReference type="EMBL" id="AZIM01006192">
    <property type="protein sequence ID" value="ETE58852.1"/>
    <property type="molecule type" value="Genomic_DNA"/>
</dbReference>
<dbReference type="AlphaFoldDB" id="V8NBA5"/>
<keyword evidence="2" id="KW-0949">S-adenosyl-L-methionine</keyword>
<dbReference type="GO" id="GO:0046974">
    <property type="term" value="F:histone H3K9 methyltransferase activity"/>
    <property type="evidence" value="ECO:0007669"/>
    <property type="project" value="TreeGrafter"/>
</dbReference>
<protein>
    <submittedName>
        <fullName evidence="6">Histone-lysine N-methyltransferase EHMT2</fullName>
    </submittedName>
</protein>
<dbReference type="PANTHER" id="PTHR46307">
    <property type="entry name" value="G9A, ISOFORM B"/>
    <property type="match status" value="1"/>
</dbReference>
<evidence type="ECO:0000313" key="7">
    <source>
        <dbReference type="Proteomes" id="UP000018936"/>
    </source>
</evidence>
<dbReference type="PROSITE" id="PS50088">
    <property type="entry name" value="ANK_REPEAT"/>
    <property type="match status" value="3"/>
</dbReference>
<dbReference type="PANTHER" id="PTHR46307:SF1">
    <property type="entry name" value="HISTONE-LYSINE N-METHYLTRANSFERASE EHMT2"/>
    <property type="match status" value="1"/>
</dbReference>
<evidence type="ECO:0000256" key="4">
    <source>
        <dbReference type="PROSITE-ProRule" id="PRU00023"/>
    </source>
</evidence>
<dbReference type="Pfam" id="PF05033">
    <property type="entry name" value="Pre-SET"/>
    <property type="match status" value="1"/>
</dbReference>
<evidence type="ECO:0000256" key="3">
    <source>
        <dbReference type="ARBA" id="ARBA00022853"/>
    </source>
</evidence>
<evidence type="ECO:0000313" key="6">
    <source>
        <dbReference type="EMBL" id="ETE58852.1"/>
    </source>
</evidence>
<dbReference type="InterPro" id="IPR002110">
    <property type="entry name" value="Ankyrin_rpt"/>
</dbReference>
<evidence type="ECO:0000256" key="2">
    <source>
        <dbReference type="ARBA" id="ARBA00022691"/>
    </source>
</evidence>
<keyword evidence="7" id="KW-1185">Reference proteome</keyword>
<dbReference type="SMART" id="SM00468">
    <property type="entry name" value="PreSET"/>
    <property type="match status" value="1"/>
</dbReference>
<feature type="repeat" description="ANK" evidence="4">
    <location>
        <begin position="20"/>
        <end position="52"/>
    </location>
</feature>
<dbReference type="InterPro" id="IPR046341">
    <property type="entry name" value="SET_dom_sf"/>
</dbReference>
<dbReference type="InterPro" id="IPR036770">
    <property type="entry name" value="Ankyrin_rpt-contain_sf"/>
</dbReference>
<dbReference type="InterPro" id="IPR007728">
    <property type="entry name" value="Pre-SET_dom"/>
</dbReference>
<keyword evidence="1 6" id="KW-0489">Methyltransferase</keyword>
<dbReference type="GO" id="GO:0005634">
    <property type="term" value="C:nucleus"/>
    <property type="evidence" value="ECO:0007669"/>
    <property type="project" value="InterPro"/>
</dbReference>
<keyword evidence="6" id="KW-0808">Transferase</keyword>
<evidence type="ECO:0000259" key="5">
    <source>
        <dbReference type="PROSITE" id="PS50867"/>
    </source>
</evidence>
<dbReference type="GO" id="GO:0000785">
    <property type="term" value="C:chromatin"/>
    <property type="evidence" value="ECO:0007669"/>
    <property type="project" value="TreeGrafter"/>
</dbReference>
<dbReference type="OrthoDB" id="5792673at2759"/>
<proteinExistence type="predicted"/>
<dbReference type="Gene3D" id="2.170.270.10">
    <property type="entry name" value="SET domain"/>
    <property type="match status" value="1"/>
</dbReference>
<name>V8NBA5_OPHHA</name>
<evidence type="ECO:0000256" key="1">
    <source>
        <dbReference type="ARBA" id="ARBA00022603"/>
    </source>
</evidence>
<dbReference type="GO" id="GO:0032259">
    <property type="term" value="P:methylation"/>
    <property type="evidence" value="ECO:0007669"/>
    <property type="project" value="UniProtKB-KW"/>
</dbReference>
<dbReference type="GO" id="GO:0008270">
    <property type="term" value="F:zinc ion binding"/>
    <property type="evidence" value="ECO:0007669"/>
    <property type="project" value="InterPro"/>
</dbReference>
<reference evidence="6 7" key="1">
    <citation type="journal article" date="2013" name="Proc. Natl. Acad. Sci. U.S.A.">
        <title>The king cobra genome reveals dynamic gene evolution and adaptation in the snake venom system.</title>
        <authorList>
            <person name="Vonk F.J."/>
            <person name="Casewell N.R."/>
            <person name="Henkel C.V."/>
            <person name="Heimberg A.M."/>
            <person name="Jansen H.J."/>
            <person name="McCleary R.J."/>
            <person name="Kerkkamp H.M."/>
            <person name="Vos R.A."/>
            <person name="Guerreiro I."/>
            <person name="Calvete J.J."/>
            <person name="Wuster W."/>
            <person name="Woods A.E."/>
            <person name="Logan J.M."/>
            <person name="Harrison R.A."/>
            <person name="Castoe T.A."/>
            <person name="de Koning A.P."/>
            <person name="Pollock D.D."/>
            <person name="Yandell M."/>
            <person name="Calderon D."/>
            <person name="Renjifo C."/>
            <person name="Currier R.B."/>
            <person name="Salgado D."/>
            <person name="Pla D."/>
            <person name="Sanz L."/>
            <person name="Hyder A.S."/>
            <person name="Ribeiro J.M."/>
            <person name="Arntzen J.W."/>
            <person name="van den Thillart G.E."/>
            <person name="Boetzer M."/>
            <person name="Pirovano W."/>
            <person name="Dirks R.P."/>
            <person name="Spaink H.P."/>
            <person name="Duboule D."/>
            <person name="McGlinn E."/>
            <person name="Kini R.M."/>
            <person name="Richardson M.K."/>
        </authorList>
    </citation>
    <scope>NUCLEOTIDE SEQUENCE</scope>
    <source>
        <tissue evidence="6">Blood</tissue>
    </source>
</reference>
<dbReference type="InterPro" id="IPR043550">
    <property type="entry name" value="EHMT1/EHMT2"/>
</dbReference>
<dbReference type="Gene3D" id="1.25.40.20">
    <property type="entry name" value="Ankyrin repeat-containing domain"/>
    <property type="match status" value="3"/>
</dbReference>